<protein>
    <submittedName>
        <fullName evidence="8">Copper homeostasis membrane protein CopD</fullName>
    </submittedName>
</protein>
<feature type="transmembrane region" description="Helical" evidence="6">
    <location>
        <begin position="106"/>
        <end position="124"/>
    </location>
</feature>
<keyword evidence="9" id="KW-1185">Reference proteome</keyword>
<evidence type="ECO:0000256" key="2">
    <source>
        <dbReference type="ARBA" id="ARBA00022475"/>
    </source>
</evidence>
<evidence type="ECO:0000313" key="9">
    <source>
        <dbReference type="Proteomes" id="UP001139451"/>
    </source>
</evidence>
<feature type="transmembrane region" description="Helical" evidence="6">
    <location>
        <begin position="72"/>
        <end position="99"/>
    </location>
</feature>
<feature type="transmembrane region" description="Helical" evidence="6">
    <location>
        <begin position="260"/>
        <end position="282"/>
    </location>
</feature>
<dbReference type="InterPro" id="IPR008457">
    <property type="entry name" value="Cu-R_CopD_dom"/>
</dbReference>
<dbReference type="GO" id="GO:0006825">
    <property type="term" value="P:copper ion transport"/>
    <property type="evidence" value="ECO:0007669"/>
    <property type="project" value="InterPro"/>
</dbReference>
<feature type="transmembrane region" description="Helical" evidence="6">
    <location>
        <begin position="219"/>
        <end position="239"/>
    </location>
</feature>
<evidence type="ECO:0000256" key="4">
    <source>
        <dbReference type="ARBA" id="ARBA00022989"/>
    </source>
</evidence>
<dbReference type="PANTHER" id="PTHR34820">
    <property type="entry name" value="INNER MEMBRANE PROTEIN YEBZ"/>
    <property type="match status" value="1"/>
</dbReference>
<dbReference type="GO" id="GO:0005886">
    <property type="term" value="C:plasma membrane"/>
    <property type="evidence" value="ECO:0007669"/>
    <property type="project" value="UniProtKB-SubCell"/>
</dbReference>
<keyword evidence="4 6" id="KW-1133">Transmembrane helix</keyword>
<evidence type="ECO:0000259" key="7">
    <source>
        <dbReference type="Pfam" id="PF05425"/>
    </source>
</evidence>
<dbReference type="EMBL" id="JAMLDX010000010">
    <property type="protein sequence ID" value="MCP3731499.1"/>
    <property type="molecule type" value="Genomic_DNA"/>
</dbReference>
<gene>
    <name evidence="8" type="primary">copD</name>
    <name evidence="8" type="ORF">M9978_13805</name>
</gene>
<feature type="domain" description="Copper resistance protein D" evidence="7">
    <location>
        <begin position="178"/>
        <end position="281"/>
    </location>
</feature>
<dbReference type="InterPro" id="IPR032694">
    <property type="entry name" value="CopC/D"/>
</dbReference>
<proteinExistence type="predicted"/>
<feature type="transmembrane region" description="Helical" evidence="6">
    <location>
        <begin position="144"/>
        <end position="164"/>
    </location>
</feature>
<dbReference type="AlphaFoldDB" id="A0A9X2KLF7"/>
<comment type="caution">
    <text evidence="8">The sequence shown here is derived from an EMBL/GenBank/DDBJ whole genome shotgun (WGS) entry which is preliminary data.</text>
</comment>
<evidence type="ECO:0000313" key="8">
    <source>
        <dbReference type="EMBL" id="MCP3731499.1"/>
    </source>
</evidence>
<evidence type="ECO:0000256" key="3">
    <source>
        <dbReference type="ARBA" id="ARBA00022692"/>
    </source>
</evidence>
<dbReference type="PANTHER" id="PTHR34820:SF4">
    <property type="entry name" value="INNER MEMBRANE PROTEIN YEBZ"/>
    <property type="match status" value="1"/>
</dbReference>
<evidence type="ECO:0000256" key="5">
    <source>
        <dbReference type="ARBA" id="ARBA00023136"/>
    </source>
</evidence>
<keyword evidence="2" id="KW-1003">Cell membrane</keyword>
<evidence type="ECO:0000256" key="6">
    <source>
        <dbReference type="SAM" id="Phobius"/>
    </source>
</evidence>
<keyword evidence="3 6" id="KW-0812">Transmembrane</keyword>
<dbReference type="Proteomes" id="UP001139451">
    <property type="component" value="Unassembled WGS sequence"/>
</dbReference>
<keyword evidence="5 6" id="KW-0472">Membrane</keyword>
<sequence length="288" mass="29587">MVEGALIAARFALMIDLALLMGLPLFWWTMGLPGRRGIVALLAISGALLSALWLLASAAAMTGTPISSPDWATAWILLTMTPIGPVLAVRGAALVLALVAAALPHGWRWALLPAAVAAATLAWTGHAGATEDTVGSLHRAADVAHIWAAAGWTGALAVLLHAVLTVRATTGEVQHVARMLARFSVMGTLIVATLVISGAINAVMIMGVAQLPALLGSTYGWLLGAKLVLFGLMLGLAAANRWRLTPALEGGMPATTLAHLRLSLIVETGAAVAIIALVAWLGTLDPAV</sequence>
<dbReference type="NCBIfam" id="NF033808">
    <property type="entry name" value="copper_CopD"/>
    <property type="match status" value="1"/>
</dbReference>
<accession>A0A9X2KLF7</accession>
<feature type="transmembrane region" description="Helical" evidence="6">
    <location>
        <begin position="39"/>
        <end position="60"/>
    </location>
</feature>
<feature type="transmembrane region" description="Helical" evidence="6">
    <location>
        <begin position="6"/>
        <end position="27"/>
    </location>
</feature>
<name>A0A9X2KLF7_9SPHN</name>
<evidence type="ECO:0000256" key="1">
    <source>
        <dbReference type="ARBA" id="ARBA00004651"/>
    </source>
</evidence>
<dbReference type="InterPro" id="IPR047689">
    <property type="entry name" value="CopD"/>
</dbReference>
<feature type="transmembrane region" description="Helical" evidence="6">
    <location>
        <begin position="185"/>
        <end position="207"/>
    </location>
</feature>
<organism evidence="8 9">
    <name type="scientific">Sphingomonas tagetis</name>
    <dbReference type="NCBI Taxonomy" id="2949092"/>
    <lineage>
        <taxon>Bacteria</taxon>
        <taxon>Pseudomonadati</taxon>
        <taxon>Pseudomonadota</taxon>
        <taxon>Alphaproteobacteria</taxon>
        <taxon>Sphingomonadales</taxon>
        <taxon>Sphingomonadaceae</taxon>
        <taxon>Sphingomonas</taxon>
    </lineage>
</organism>
<dbReference type="Pfam" id="PF05425">
    <property type="entry name" value="CopD"/>
    <property type="match status" value="1"/>
</dbReference>
<comment type="subcellular location">
    <subcellularLocation>
        <location evidence="1">Cell membrane</location>
        <topology evidence="1">Multi-pass membrane protein</topology>
    </subcellularLocation>
</comment>
<dbReference type="RefSeq" id="WP_302054008.1">
    <property type="nucleotide sequence ID" value="NZ_JAMLDX010000010.1"/>
</dbReference>
<reference evidence="8" key="1">
    <citation type="submission" date="2022-05" db="EMBL/GenBank/DDBJ databases">
        <title>Sphingomonas sp. strain MG17 Genome sequencing and assembly.</title>
        <authorList>
            <person name="Kim I."/>
        </authorList>
    </citation>
    <scope>NUCLEOTIDE SEQUENCE</scope>
    <source>
        <strain evidence="8">MG17</strain>
    </source>
</reference>